<dbReference type="InterPro" id="IPR050597">
    <property type="entry name" value="Cytochrome_c_Oxidase_Subunit"/>
</dbReference>
<evidence type="ECO:0000313" key="7">
    <source>
        <dbReference type="Proteomes" id="UP000501991"/>
    </source>
</evidence>
<keyword evidence="3 4" id="KW-0408">Iron</keyword>
<dbReference type="InterPro" id="IPR036909">
    <property type="entry name" value="Cyt_c-like_dom_sf"/>
</dbReference>
<evidence type="ECO:0000259" key="5">
    <source>
        <dbReference type="PROSITE" id="PS51007"/>
    </source>
</evidence>
<organism evidence="6 7">
    <name type="scientific">Nitrogeniibacter mangrovi</name>
    <dbReference type="NCBI Taxonomy" id="2016596"/>
    <lineage>
        <taxon>Bacteria</taxon>
        <taxon>Pseudomonadati</taxon>
        <taxon>Pseudomonadota</taxon>
        <taxon>Betaproteobacteria</taxon>
        <taxon>Rhodocyclales</taxon>
        <taxon>Zoogloeaceae</taxon>
        <taxon>Nitrogeniibacter</taxon>
    </lineage>
</organism>
<keyword evidence="2 4" id="KW-0479">Metal-binding</keyword>
<dbReference type="PANTHER" id="PTHR33751:SF1">
    <property type="entry name" value="CBB3-TYPE CYTOCHROME C OXIDASE SUBUNIT FIXP"/>
    <property type="match status" value="1"/>
</dbReference>
<keyword evidence="1 4" id="KW-0349">Heme</keyword>
<evidence type="ECO:0000256" key="3">
    <source>
        <dbReference type="ARBA" id="ARBA00023004"/>
    </source>
</evidence>
<dbReference type="EMBL" id="CP048836">
    <property type="protein sequence ID" value="QID16936.1"/>
    <property type="molecule type" value="Genomic_DNA"/>
</dbReference>
<gene>
    <name evidence="6" type="ORF">G3580_04340</name>
</gene>
<dbReference type="Proteomes" id="UP000501991">
    <property type="component" value="Chromosome"/>
</dbReference>
<feature type="domain" description="Cytochrome c" evidence="5">
    <location>
        <begin position="51"/>
        <end position="132"/>
    </location>
</feature>
<proteinExistence type="predicted"/>
<dbReference type="GO" id="GO:0009055">
    <property type="term" value="F:electron transfer activity"/>
    <property type="evidence" value="ECO:0007669"/>
    <property type="project" value="InterPro"/>
</dbReference>
<name>A0A6C1AZZ8_9RHOO</name>
<dbReference type="GO" id="GO:0020037">
    <property type="term" value="F:heme binding"/>
    <property type="evidence" value="ECO:0007669"/>
    <property type="project" value="InterPro"/>
</dbReference>
<dbReference type="InterPro" id="IPR009056">
    <property type="entry name" value="Cyt_c-like_dom"/>
</dbReference>
<evidence type="ECO:0000256" key="2">
    <source>
        <dbReference type="ARBA" id="ARBA00022723"/>
    </source>
</evidence>
<keyword evidence="7" id="KW-1185">Reference proteome</keyword>
<reference evidence="6 7" key="1">
    <citation type="submission" date="2020-02" db="EMBL/GenBank/DDBJ databases">
        <title>Nitrogenibacter mangrovi gen. nov., sp. nov. isolated from mangrove sediment, a denitrifying betaproteobacterium.</title>
        <authorList>
            <person name="Liao H."/>
            <person name="Tian Y."/>
        </authorList>
    </citation>
    <scope>NUCLEOTIDE SEQUENCE [LARGE SCALE GENOMIC DNA]</scope>
    <source>
        <strain evidence="6 7">M9-3-2</strain>
    </source>
</reference>
<accession>A0A6C1AZZ8</accession>
<evidence type="ECO:0000313" key="6">
    <source>
        <dbReference type="EMBL" id="QID16936.1"/>
    </source>
</evidence>
<protein>
    <submittedName>
        <fullName evidence="6">C-type cytochrome</fullName>
    </submittedName>
</protein>
<dbReference type="AlphaFoldDB" id="A0A6C1AZZ8"/>
<dbReference type="PANTHER" id="PTHR33751">
    <property type="entry name" value="CBB3-TYPE CYTOCHROME C OXIDASE SUBUNIT FIXP"/>
    <property type="match status" value="1"/>
</dbReference>
<evidence type="ECO:0000256" key="4">
    <source>
        <dbReference type="PROSITE-ProRule" id="PRU00433"/>
    </source>
</evidence>
<dbReference type="PROSITE" id="PS51007">
    <property type="entry name" value="CYTC"/>
    <property type="match status" value="1"/>
</dbReference>
<dbReference type="Gene3D" id="1.10.760.10">
    <property type="entry name" value="Cytochrome c-like domain"/>
    <property type="match status" value="1"/>
</dbReference>
<dbReference type="RefSeq" id="WP_173764103.1">
    <property type="nucleotide sequence ID" value="NZ_CP048836.1"/>
</dbReference>
<evidence type="ECO:0000256" key="1">
    <source>
        <dbReference type="ARBA" id="ARBA00022617"/>
    </source>
</evidence>
<dbReference type="KEGG" id="azq:G3580_04340"/>
<dbReference type="GO" id="GO:0046872">
    <property type="term" value="F:metal ion binding"/>
    <property type="evidence" value="ECO:0007669"/>
    <property type="project" value="UniProtKB-KW"/>
</dbReference>
<dbReference type="Pfam" id="PF13442">
    <property type="entry name" value="Cytochrome_CBB3"/>
    <property type="match status" value="1"/>
</dbReference>
<sequence>MKRNNHDGPNLRVLAGVLAVAAVALCWSPLSRAFGVTGAAASANPVAGQPDAARHGEELFGRICQQCHNTRGHGGKCPQLVRGAWAPGGANSDQLMFNTITHGRPGTQMGAFGEVLTKEQIWQIITFLREEAVRVKAADAKKPKDDEADLWY</sequence>
<dbReference type="SUPFAM" id="SSF46626">
    <property type="entry name" value="Cytochrome c"/>
    <property type="match status" value="1"/>
</dbReference>